<comment type="caution">
    <text evidence="2">The sequence shown here is derived from an EMBL/GenBank/DDBJ whole genome shotgun (WGS) entry which is preliminary data.</text>
</comment>
<feature type="signal peptide" evidence="1">
    <location>
        <begin position="1"/>
        <end position="22"/>
    </location>
</feature>
<evidence type="ECO:0000313" key="2">
    <source>
        <dbReference type="EMBL" id="TKW62009.1"/>
    </source>
</evidence>
<proteinExistence type="predicted"/>
<protein>
    <recommendedName>
        <fullName evidence="4">PRC-barrel domain-containing protein</fullName>
    </recommendedName>
</protein>
<name>A0A6N4RFC1_BLAVI</name>
<evidence type="ECO:0000313" key="3">
    <source>
        <dbReference type="Proteomes" id="UP000320948"/>
    </source>
</evidence>
<organism evidence="2 3">
    <name type="scientific">Blastochloris viridis</name>
    <name type="common">Rhodopseudomonas viridis</name>
    <dbReference type="NCBI Taxonomy" id="1079"/>
    <lineage>
        <taxon>Bacteria</taxon>
        <taxon>Pseudomonadati</taxon>
        <taxon>Pseudomonadota</taxon>
        <taxon>Alphaproteobacteria</taxon>
        <taxon>Hyphomicrobiales</taxon>
        <taxon>Blastochloridaceae</taxon>
        <taxon>Blastochloris</taxon>
    </lineage>
</organism>
<gene>
    <name evidence="2" type="ORF">DI628_05150</name>
</gene>
<evidence type="ECO:0008006" key="4">
    <source>
        <dbReference type="Google" id="ProtNLM"/>
    </source>
</evidence>
<accession>A0A6N4RFC1</accession>
<evidence type="ECO:0000256" key="1">
    <source>
        <dbReference type="SAM" id="SignalP"/>
    </source>
</evidence>
<feature type="chain" id="PRO_5027005071" description="PRC-barrel domain-containing protein" evidence="1">
    <location>
        <begin position="23"/>
        <end position="219"/>
    </location>
</feature>
<dbReference type="AlphaFoldDB" id="A0A6N4RFC1"/>
<dbReference type="EMBL" id="VAFM01000001">
    <property type="protein sequence ID" value="TKW62009.1"/>
    <property type="molecule type" value="Genomic_DNA"/>
</dbReference>
<dbReference type="Proteomes" id="UP000320948">
    <property type="component" value="Unassembled WGS sequence"/>
</dbReference>
<reference evidence="2 3" key="1">
    <citation type="journal article" date="2017" name="Nat. Commun.">
        <title>In situ click chemistry generation of cyclooxygenase-2 inhibitors.</title>
        <authorList>
            <person name="Bhardwaj A."/>
            <person name="Kaur J."/>
            <person name="Wuest M."/>
            <person name="Wuest F."/>
        </authorList>
    </citation>
    <scope>NUCLEOTIDE SEQUENCE [LARGE SCALE GENOMIC DNA]</scope>
    <source>
        <strain evidence="2">S2_018_000_R2_106</strain>
    </source>
</reference>
<keyword evidence="1" id="KW-0732">Signal</keyword>
<sequence length="219" mass="23266">MKVPATAAVLAAMTVVTATAQAQDAAAACTSSNLNTGVKLAQSDFYRAYHNQDLVKAISQLRRDAEADMARGDMQACGLKATTIQAMLEDPAGARVTLSDYQSRAAAQTGQSVQSTLTVGEGRKISQQQLMGMPLKSLNSDTLGTITGVINSANGRPLYVTVTPSQKMQATTPVSTLTVPVSMLLVNDMKQFMYVALSTQDFWNEARFRDNAAVIQPAG</sequence>